<protein>
    <submittedName>
        <fullName evidence="1">CC-NBS-LRR resistance protein, putative</fullName>
    </submittedName>
</protein>
<reference evidence="2" key="3">
    <citation type="submission" date="2015-04" db="UniProtKB">
        <authorList>
            <consortium name="EnsemblPlants"/>
        </authorList>
    </citation>
    <scope>IDENTIFICATION</scope>
    <source>
        <strain evidence="2">cv. Jemalong A17</strain>
    </source>
</reference>
<reference evidence="1 3" key="2">
    <citation type="journal article" date="2014" name="BMC Genomics">
        <title>An improved genome release (version Mt4.0) for the model legume Medicago truncatula.</title>
        <authorList>
            <person name="Tang H."/>
            <person name="Krishnakumar V."/>
            <person name="Bidwell S."/>
            <person name="Rosen B."/>
            <person name="Chan A."/>
            <person name="Zhou S."/>
            <person name="Gentzbittel L."/>
            <person name="Childs K.L."/>
            <person name="Yandell M."/>
            <person name="Gundlach H."/>
            <person name="Mayer K.F."/>
            <person name="Schwartz D.C."/>
            <person name="Town C.D."/>
        </authorList>
    </citation>
    <scope>GENOME REANNOTATION</scope>
    <source>
        <strain evidence="2 3">cv. Jemalong A17</strain>
    </source>
</reference>
<dbReference type="AlphaFoldDB" id="G7IZ70"/>
<keyword evidence="3" id="KW-1185">Reference proteome</keyword>
<dbReference type="SUPFAM" id="SSF52058">
    <property type="entry name" value="L domain-like"/>
    <property type="match status" value="1"/>
</dbReference>
<dbReference type="Proteomes" id="UP000002051">
    <property type="component" value="Chromosome 3"/>
</dbReference>
<dbReference type="InterPro" id="IPR032675">
    <property type="entry name" value="LRR_dom_sf"/>
</dbReference>
<dbReference type="OMA" id="RERWHTI"/>
<dbReference type="eggNOG" id="KOG4658">
    <property type="taxonomic scope" value="Eukaryota"/>
</dbReference>
<dbReference type="PANTHER" id="PTHR34630:SF103">
    <property type="entry name" value="AND NB-ARC DOMAIN DISEASE RESISTANCE PROTEIN, PUTATIVE-RELATED"/>
    <property type="match status" value="1"/>
</dbReference>
<dbReference type="HOGENOM" id="CLU_113513_0_0_1"/>
<dbReference type="EnsemblPlants" id="AES69098">
    <property type="protein sequence ID" value="AES69098"/>
    <property type="gene ID" value="MTR_3g022260"/>
</dbReference>
<proteinExistence type="predicted"/>
<sequence length="152" mass="17890">MLTFTSLDTLYLYDCPELESFPMGGLPPNLSDLSICNCPKLIGSREEWGLFQFQLNSLKYFTIDDDFENVESFLEENLLIMNKKGFLHLKSLDCLYIEDCPTLESLTEKEDLPNSLTTLWIEPNCRIIKEKYEKEGRERWHTIGHIPEVRFW</sequence>
<organism evidence="1 3">
    <name type="scientific">Medicago truncatula</name>
    <name type="common">Barrel medic</name>
    <name type="synonym">Medicago tribuloides</name>
    <dbReference type="NCBI Taxonomy" id="3880"/>
    <lineage>
        <taxon>Eukaryota</taxon>
        <taxon>Viridiplantae</taxon>
        <taxon>Streptophyta</taxon>
        <taxon>Embryophyta</taxon>
        <taxon>Tracheophyta</taxon>
        <taxon>Spermatophyta</taxon>
        <taxon>Magnoliopsida</taxon>
        <taxon>eudicotyledons</taxon>
        <taxon>Gunneridae</taxon>
        <taxon>Pentapetalae</taxon>
        <taxon>rosids</taxon>
        <taxon>fabids</taxon>
        <taxon>Fabales</taxon>
        <taxon>Fabaceae</taxon>
        <taxon>Papilionoideae</taxon>
        <taxon>50 kb inversion clade</taxon>
        <taxon>NPAAA clade</taxon>
        <taxon>Hologalegina</taxon>
        <taxon>IRL clade</taxon>
        <taxon>Trifolieae</taxon>
        <taxon>Medicago</taxon>
    </lineage>
</organism>
<gene>
    <name evidence="1" type="ordered locus">MTR_3g022260</name>
</gene>
<evidence type="ECO:0000313" key="3">
    <source>
        <dbReference type="Proteomes" id="UP000002051"/>
    </source>
</evidence>
<evidence type="ECO:0000313" key="1">
    <source>
        <dbReference type="EMBL" id="AES69098.1"/>
    </source>
</evidence>
<reference evidence="1 3" key="1">
    <citation type="journal article" date="2011" name="Nature">
        <title>The Medicago genome provides insight into the evolution of rhizobial symbioses.</title>
        <authorList>
            <person name="Young N.D."/>
            <person name="Debelle F."/>
            <person name="Oldroyd G.E."/>
            <person name="Geurts R."/>
            <person name="Cannon S.B."/>
            <person name="Udvardi M.K."/>
            <person name="Benedito V.A."/>
            <person name="Mayer K.F."/>
            <person name="Gouzy J."/>
            <person name="Schoof H."/>
            <person name="Van de Peer Y."/>
            <person name="Proost S."/>
            <person name="Cook D.R."/>
            <person name="Meyers B.C."/>
            <person name="Spannagl M."/>
            <person name="Cheung F."/>
            <person name="De Mita S."/>
            <person name="Krishnakumar V."/>
            <person name="Gundlach H."/>
            <person name="Zhou S."/>
            <person name="Mudge J."/>
            <person name="Bharti A.K."/>
            <person name="Murray J.D."/>
            <person name="Naoumkina M.A."/>
            <person name="Rosen B."/>
            <person name="Silverstein K.A."/>
            <person name="Tang H."/>
            <person name="Rombauts S."/>
            <person name="Zhao P.X."/>
            <person name="Zhou P."/>
            <person name="Barbe V."/>
            <person name="Bardou P."/>
            <person name="Bechner M."/>
            <person name="Bellec A."/>
            <person name="Berger A."/>
            <person name="Berges H."/>
            <person name="Bidwell S."/>
            <person name="Bisseling T."/>
            <person name="Choisne N."/>
            <person name="Couloux A."/>
            <person name="Denny R."/>
            <person name="Deshpande S."/>
            <person name="Dai X."/>
            <person name="Doyle J.J."/>
            <person name="Dudez A.M."/>
            <person name="Farmer A.D."/>
            <person name="Fouteau S."/>
            <person name="Franken C."/>
            <person name="Gibelin C."/>
            <person name="Gish J."/>
            <person name="Goldstein S."/>
            <person name="Gonzalez A.J."/>
            <person name="Green P.J."/>
            <person name="Hallab A."/>
            <person name="Hartog M."/>
            <person name="Hua A."/>
            <person name="Humphray S.J."/>
            <person name="Jeong D.H."/>
            <person name="Jing Y."/>
            <person name="Jocker A."/>
            <person name="Kenton S.M."/>
            <person name="Kim D.J."/>
            <person name="Klee K."/>
            <person name="Lai H."/>
            <person name="Lang C."/>
            <person name="Lin S."/>
            <person name="Macmil S.L."/>
            <person name="Magdelenat G."/>
            <person name="Matthews L."/>
            <person name="McCorrison J."/>
            <person name="Monaghan E.L."/>
            <person name="Mun J.H."/>
            <person name="Najar F.Z."/>
            <person name="Nicholson C."/>
            <person name="Noirot C."/>
            <person name="O'Bleness M."/>
            <person name="Paule C.R."/>
            <person name="Poulain J."/>
            <person name="Prion F."/>
            <person name="Qin B."/>
            <person name="Qu C."/>
            <person name="Retzel E.F."/>
            <person name="Riddle C."/>
            <person name="Sallet E."/>
            <person name="Samain S."/>
            <person name="Samson N."/>
            <person name="Sanders I."/>
            <person name="Saurat O."/>
            <person name="Scarpelli C."/>
            <person name="Schiex T."/>
            <person name="Segurens B."/>
            <person name="Severin A.J."/>
            <person name="Sherrier D.J."/>
            <person name="Shi R."/>
            <person name="Sims S."/>
            <person name="Singer S.R."/>
            <person name="Sinharoy S."/>
            <person name="Sterck L."/>
            <person name="Viollet A."/>
            <person name="Wang B.B."/>
            <person name="Wang K."/>
            <person name="Wang M."/>
            <person name="Wang X."/>
            <person name="Warfsmann J."/>
            <person name="Weissenbach J."/>
            <person name="White D.D."/>
            <person name="White J.D."/>
            <person name="Wiley G.B."/>
            <person name="Wincker P."/>
            <person name="Xing Y."/>
            <person name="Yang L."/>
            <person name="Yao Z."/>
            <person name="Ying F."/>
            <person name="Zhai J."/>
            <person name="Zhou L."/>
            <person name="Zuber A."/>
            <person name="Denarie J."/>
            <person name="Dixon R.A."/>
            <person name="May G.D."/>
            <person name="Schwartz D.C."/>
            <person name="Rogers J."/>
            <person name="Quetier F."/>
            <person name="Town C.D."/>
            <person name="Roe B.A."/>
        </authorList>
    </citation>
    <scope>NUCLEOTIDE SEQUENCE [LARGE SCALE GENOMIC DNA]</scope>
    <source>
        <strain evidence="1">A17</strain>
        <strain evidence="2 3">cv. Jemalong A17</strain>
    </source>
</reference>
<dbReference type="Gene3D" id="3.80.10.10">
    <property type="entry name" value="Ribonuclease Inhibitor"/>
    <property type="match status" value="1"/>
</dbReference>
<dbReference type="EMBL" id="CM001219">
    <property type="protein sequence ID" value="AES69098.1"/>
    <property type="molecule type" value="Genomic_DNA"/>
</dbReference>
<evidence type="ECO:0000313" key="2">
    <source>
        <dbReference type="EnsemblPlants" id="AES69098"/>
    </source>
</evidence>
<dbReference type="PANTHER" id="PTHR34630">
    <property type="entry name" value="OS11G0677101 PROTEIN"/>
    <property type="match status" value="1"/>
</dbReference>
<name>G7IZ70_MEDTR</name>
<dbReference type="PaxDb" id="3880-AES69098"/>
<accession>G7IZ70</accession>